<dbReference type="RefSeq" id="WP_100712120.1">
    <property type="nucleotide sequence ID" value="NZ_NPDY01000001.1"/>
</dbReference>
<organism evidence="3 5">
    <name type="scientific">Leptospira perolatii</name>
    <dbReference type="NCBI Taxonomy" id="2023191"/>
    <lineage>
        <taxon>Bacteria</taxon>
        <taxon>Pseudomonadati</taxon>
        <taxon>Spirochaetota</taxon>
        <taxon>Spirochaetia</taxon>
        <taxon>Leptospirales</taxon>
        <taxon>Leptospiraceae</taxon>
        <taxon>Leptospira</taxon>
    </lineage>
</organism>
<dbReference type="OrthoDB" id="336014at2"/>
<dbReference type="Proteomes" id="UP000231962">
    <property type="component" value="Unassembled WGS sequence"/>
</dbReference>
<evidence type="ECO:0000313" key="3">
    <source>
        <dbReference type="EMBL" id="PJZ74711.1"/>
    </source>
</evidence>
<dbReference type="AlphaFoldDB" id="A0A2M9ZRW1"/>
<gene>
    <name evidence="2" type="ORF">CH360_01280</name>
    <name evidence="3" type="ORF">CH373_01280</name>
</gene>
<dbReference type="PROSITE" id="PS51257">
    <property type="entry name" value="PROKAR_LIPOPROTEIN"/>
    <property type="match status" value="1"/>
</dbReference>
<evidence type="ECO:0000256" key="1">
    <source>
        <dbReference type="SAM" id="SignalP"/>
    </source>
</evidence>
<reference evidence="4 5" key="1">
    <citation type="submission" date="2017-07" db="EMBL/GenBank/DDBJ databases">
        <title>Leptospira spp. isolated from tropical soils.</title>
        <authorList>
            <person name="Thibeaux R."/>
            <person name="Iraola G."/>
            <person name="Ferres I."/>
            <person name="Bierque E."/>
            <person name="Girault D."/>
            <person name="Soupe-Gilbert M.-E."/>
            <person name="Picardeau M."/>
            <person name="Goarant C."/>
        </authorList>
    </citation>
    <scope>NUCLEOTIDE SEQUENCE [LARGE SCALE GENOMIC DNA]</scope>
    <source>
        <strain evidence="3 5">FH1-B-B1</strain>
        <strain evidence="2 4">FH1-B-C1</strain>
    </source>
</reference>
<dbReference type="Proteomes" id="UP000231990">
    <property type="component" value="Unassembled WGS sequence"/>
</dbReference>
<protein>
    <recommendedName>
        <fullName evidence="6">Lipocalin-like domain-containing protein</fullName>
    </recommendedName>
</protein>
<name>A0A2M9ZRW1_9LEPT</name>
<comment type="caution">
    <text evidence="3">The sequence shown here is derived from an EMBL/GenBank/DDBJ whole genome shotgun (WGS) entry which is preliminary data.</text>
</comment>
<dbReference type="EMBL" id="NPDZ01000001">
    <property type="protein sequence ID" value="PJZ74711.1"/>
    <property type="molecule type" value="Genomic_DNA"/>
</dbReference>
<dbReference type="EMBL" id="NPDY01000001">
    <property type="protein sequence ID" value="PJZ71178.1"/>
    <property type="molecule type" value="Genomic_DNA"/>
</dbReference>
<dbReference type="NCBIfam" id="NF047669">
    <property type="entry name" value="LIC13354_fam"/>
    <property type="match status" value="1"/>
</dbReference>
<evidence type="ECO:0000313" key="4">
    <source>
        <dbReference type="Proteomes" id="UP000231962"/>
    </source>
</evidence>
<sequence length="183" mass="20383">METKTILKSVIAASLLFLLTACFETKKEEDKTSNNLLVLMNTIPEVSGQWNYFNGKPDYAGQTSPYTIDAGNISQGTYVVDATQFTSTYKTFGATVTNIRMLDNSKNVAFVQNPADAQYGPSKFMHYIWTHDGNFFYICPDLSGYKNTLEEAITSFNNLTTTQVDPSNLNGGCFGTVWSRLEQ</sequence>
<evidence type="ECO:0000313" key="5">
    <source>
        <dbReference type="Proteomes" id="UP000231990"/>
    </source>
</evidence>
<keyword evidence="1" id="KW-0732">Signal</keyword>
<evidence type="ECO:0008006" key="6">
    <source>
        <dbReference type="Google" id="ProtNLM"/>
    </source>
</evidence>
<feature type="chain" id="PRO_5014734981" description="Lipocalin-like domain-containing protein" evidence="1">
    <location>
        <begin position="24"/>
        <end position="183"/>
    </location>
</feature>
<proteinExistence type="predicted"/>
<accession>A0A2M9ZRW1</accession>
<keyword evidence="4" id="KW-1185">Reference proteome</keyword>
<evidence type="ECO:0000313" key="2">
    <source>
        <dbReference type="EMBL" id="PJZ71178.1"/>
    </source>
</evidence>
<feature type="signal peptide" evidence="1">
    <location>
        <begin position="1"/>
        <end position="23"/>
    </location>
</feature>